<dbReference type="EMBL" id="UINC01091549">
    <property type="protein sequence ID" value="SVC44406.1"/>
    <property type="molecule type" value="Genomic_DNA"/>
</dbReference>
<dbReference type="InterPro" id="IPR006135">
    <property type="entry name" value="T3SS_substrate_exporter"/>
</dbReference>
<evidence type="ECO:0000256" key="9">
    <source>
        <dbReference type="SAM" id="MobiDB-lite"/>
    </source>
</evidence>
<organism evidence="10">
    <name type="scientific">marine metagenome</name>
    <dbReference type="NCBI Taxonomy" id="408172"/>
    <lineage>
        <taxon>unclassified sequences</taxon>
        <taxon>metagenomes</taxon>
        <taxon>ecological metagenomes</taxon>
    </lineage>
</organism>
<evidence type="ECO:0000256" key="1">
    <source>
        <dbReference type="ARBA" id="ARBA00004651"/>
    </source>
</evidence>
<evidence type="ECO:0000256" key="3">
    <source>
        <dbReference type="ARBA" id="ARBA00022475"/>
    </source>
</evidence>
<dbReference type="PRINTS" id="PR00950">
    <property type="entry name" value="TYPE3IMSPROT"/>
</dbReference>
<evidence type="ECO:0000256" key="2">
    <source>
        <dbReference type="ARBA" id="ARBA00022448"/>
    </source>
</evidence>
<feature type="compositionally biased region" description="Basic and acidic residues" evidence="9">
    <location>
        <begin position="108"/>
        <end position="127"/>
    </location>
</feature>
<keyword evidence="2" id="KW-0813">Transport</keyword>
<name>A0A382M6C0_9ZZZZ</name>
<evidence type="ECO:0000256" key="6">
    <source>
        <dbReference type="ARBA" id="ARBA00022927"/>
    </source>
</evidence>
<dbReference type="Gene3D" id="3.40.1690.10">
    <property type="entry name" value="secretion proteins EscU"/>
    <property type="match status" value="1"/>
</dbReference>
<evidence type="ECO:0008006" key="11">
    <source>
        <dbReference type="Google" id="ProtNLM"/>
    </source>
</evidence>
<evidence type="ECO:0000256" key="7">
    <source>
        <dbReference type="ARBA" id="ARBA00022989"/>
    </source>
</evidence>
<protein>
    <recommendedName>
        <fullName evidence="11">Flagellar biosynthetic protein FlhB</fullName>
    </recommendedName>
</protein>
<dbReference type="PANTHER" id="PTHR30531">
    <property type="entry name" value="FLAGELLAR BIOSYNTHETIC PROTEIN FLHB"/>
    <property type="match status" value="1"/>
</dbReference>
<dbReference type="InterPro" id="IPR029025">
    <property type="entry name" value="T3SS_substrate_exporter_C"/>
</dbReference>
<evidence type="ECO:0000256" key="4">
    <source>
        <dbReference type="ARBA" id="ARBA00022692"/>
    </source>
</evidence>
<comment type="subcellular location">
    <subcellularLocation>
        <location evidence="1">Cell membrane</location>
        <topology evidence="1">Multi-pass membrane protein</topology>
    </subcellularLocation>
</comment>
<reference evidence="10" key="1">
    <citation type="submission" date="2018-05" db="EMBL/GenBank/DDBJ databases">
        <authorList>
            <person name="Lanie J.A."/>
            <person name="Ng W.-L."/>
            <person name="Kazmierczak K.M."/>
            <person name="Andrzejewski T.M."/>
            <person name="Davidsen T.M."/>
            <person name="Wayne K.J."/>
            <person name="Tettelin H."/>
            <person name="Glass J.I."/>
            <person name="Rusch D."/>
            <person name="Podicherti R."/>
            <person name="Tsui H.-C.T."/>
            <person name="Winkler M.E."/>
        </authorList>
    </citation>
    <scope>NUCLEOTIDE SEQUENCE</scope>
</reference>
<keyword evidence="7" id="KW-1133">Transmembrane helix</keyword>
<feature type="region of interest" description="Disordered" evidence="9">
    <location>
        <begin position="98"/>
        <end position="127"/>
    </location>
</feature>
<dbReference type="Pfam" id="PF01312">
    <property type="entry name" value="Bac_export_2"/>
    <property type="match status" value="1"/>
</dbReference>
<dbReference type="GO" id="GO:0005886">
    <property type="term" value="C:plasma membrane"/>
    <property type="evidence" value="ECO:0007669"/>
    <property type="project" value="UniProtKB-SubCell"/>
</dbReference>
<evidence type="ECO:0000313" key="10">
    <source>
        <dbReference type="EMBL" id="SVC44406.1"/>
    </source>
</evidence>
<accession>A0A382M6C0</accession>
<dbReference type="PANTHER" id="PTHR30531:SF12">
    <property type="entry name" value="FLAGELLAR BIOSYNTHETIC PROTEIN FLHB"/>
    <property type="match status" value="1"/>
</dbReference>
<dbReference type="GO" id="GO:0009306">
    <property type="term" value="P:protein secretion"/>
    <property type="evidence" value="ECO:0007669"/>
    <property type="project" value="InterPro"/>
</dbReference>
<dbReference type="GO" id="GO:0044781">
    <property type="term" value="P:bacterial-type flagellum organization"/>
    <property type="evidence" value="ECO:0007669"/>
    <property type="project" value="UniProtKB-KW"/>
</dbReference>
<keyword evidence="3" id="KW-1003">Cell membrane</keyword>
<keyword evidence="6" id="KW-0653">Protein transport</keyword>
<keyword evidence="8" id="KW-0472">Membrane</keyword>
<dbReference type="SUPFAM" id="SSF160544">
    <property type="entry name" value="EscU C-terminal domain-like"/>
    <property type="match status" value="1"/>
</dbReference>
<sequence length="127" mass="14015">VPSADVVITNPEHFSVALSYDQDSEDAPRMVAKGKGFIAAKIRELATEHNVHIFEAPVLARAIYFTTDIGARIPAALYMAVAQVIAYVYSLKQISSEVGRPKKPRPKVPKDMNFDELGERSLVETKT</sequence>
<dbReference type="FunFam" id="3.40.1690.10:FF:000001">
    <property type="entry name" value="Flagellar biosynthetic protein FlhB"/>
    <property type="match status" value="1"/>
</dbReference>
<evidence type="ECO:0000256" key="5">
    <source>
        <dbReference type="ARBA" id="ARBA00022795"/>
    </source>
</evidence>
<evidence type="ECO:0000256" key="8">
    <source>
        <dbReference type="ARBA" id="ARBA00023136"/>
    </source>
</evidence>
<keyword evidence="4" id="KW-0812">Transmembrane</keyword>
<keyword evidence="5" id="KW-1005">Bacterial flagellum biogenesis</keyword>
<gene>
    <name evidence="10" type="ORF">METZ01_LOCUS297260</name>
</gene>
<dbReference type="AlphaFoldDB" id="A0A382M6C0"/>
<proteinExistence type="predicted"/>
<feature type="non-terminal residue" evidence="10">
    <location>
        <position position="1"/>
    </location>
</feature>